<accession>A0A1D6J6L0</accession>
<proteinExistence type="predicted"/>
<evidence type="ECO:0000256" key="1">
    <source>
        <dbReference type="SAM" id="MobiDB-lite"/>
    </source>
</evidence>
<evidence type="ECO:0000313" key="2">
    <source>
        <dbReference type="EMBL" id="AQK43558.1"/>
    </source>
</evidence>
<dbReference type="ExpressionAtlas" id="A0A1D6J6L0">
    <property type="expression patterns" value="baseline"/>
</dbReference>
<gene>
    <name evidence="2" type="ORF">ZEAMMB73_Zm00001d025340</name>
</gene>
<feature type="compositionally biased region" description="Low complexity" evidence="1">
    <location>
        <begin position="79"/>
        <end position="88"/>
    </location>
</feature>
<protein>
    <submittedName>
        <fullName evidence="2">Calcineurin-like metallo-phosphoesterase superfamily protein</fullName>
    </submittedName>
</protein>
<feature type="region of interest" description="Disordered" evidence="1">
    <location>
        <begin position="49"/>
        <end position="116"/>
    </location>
</feature>
<dbReference type="EMBL" id="CM000786">
    <property type="protein sequence ID" value="AQK43558.1"/>
    <property type="molecule type" value="Genomic_DNA"/>
</dbReference>
<feature type="compositionally biased region" description="Basic residues" evidence="1">
    <location>
        <begin position="1"/>
        <end position="13"/>
    </location>
</feature>
<feature type="compositionally biased region" description="Low complexity" evidence="1">
    <location>
        <begin position="19"/>
        <end position="32"/>
    </location>
</feature>
<sequence>MSRRHSRCRRSSMMRRSLETVSSTSKSSLTWSHAPLCTTSSREAAAWTRSRAAAPRCPSLSRGASWLSPTSTTLGLFWTSHPTTTPSRRPAHRPPEAQPATGIAHSVVQRPGVLPR</sequence>
<organism evidence="2">
    <name type="scientific">Zea mays</name>
    <name type="common">Maize</name>
    <dbReference type="NCBI Taxonomy" id="4577"/>
    <lineage>
        <taxon>Eukaryota</taxon>
        <taxon>Viridiplantae</taxon>
        <taxon>Streptophyta</taxon>
        <taxon>Embryophyta</taxon>
        <taxon>Tracheophyta</taxon>
        <taxon>Spermatophyta</taxon>
        <taxon>Magnoliopsida</taxon>
        <taxon>Liliopsida</taxon>
        <taxon>Poales</taxon>
        <taxon>Poaceae</taxon>
        <taxon>PACMAD clade</taxon>
        <taxon>Panicoideae</taxon>
        <taxon>Andropogonodae</taxon>
        <taxon>Andropogoneae</taxon>
        <taxon>Tripsacinae</taxon>
        <taxon>Zea</taxon>
    </lineage>
</organism>
<dbReference type="AlphaFoldDB" id="A0A1D6J6L0"/>
<name>A0A1D6J6L0_MAIZE</name>
<feature type="region of interest" description="Disordered" evidence="1">
    <location>
        <begin position="1"/>
        <end position="32"/>
    </location>
</feature>
<reference evidence="2" key="1">
    <citation type="submission" date="2015-12" db="EMBL/GenBank/DDBJ databases">
        <title>Update maize B73 reference genome by single molecule sequencing technologies.</title>
        <authorList>
            <consortium name="Maize Genome Sequencing Project"/>
            <person name="Ware D."/>
        </authorList>
    </citation>
    <scope>NUCLEOTIDE SEQUENCE</scope>
    <source>
        <tissue evidence="2">Seedling</tissue>
    </source>
</reference>